<dbReference type="Proteomes" id="UP001501004">
    <property type="component" value="Unassembled WGS sequence"/>
</dbReference>
<organism evidence="2 3">
    <name type="scientific">Leifsonella bigeumensis</name>
    <dbReference type="NCBI Taxonomy" id="433643"/>
    <lineage>
        <taxon>Bacteria</taxon>
        <taxon>Bacillati</taxon>
        <taxon>Actinomycetota</taxon>
        <taxon>Actinomycetes</taxon>
        <taxon>Micrococcales</taxon>
        <taxon>Microbacteriaceae</taxon>
        <taxon>Leifsonella</taxon>
    </lineage>
</organism>
<keyword evidence="1" id="KW-1133">Transmembrane helix</keyword>
<gene>
    <name evidence="2" type="ORF">GCM10022239_21670</name>
</gene>
<comment type="caution">
    <text evidence="2">The sequence shown here is derived from an EMBL/GenBank/DDBJ whole genome shotgun (WGS) entry which is preliminary data.</text>
</comment>
<evidence type="ECO:0000256" key="1">
    <source>
        <dbReference type="SAM" id="Phobius"/>
    </source>
</evidence>
<feature type="transmembrane region" description="Helical" evidence="1">
    <location>
        <begin position="44"/>
        <end position="67"/>
    </location>
</feature>
<accession>A0ABP7FTF5</accession>
<reference evidence="3" key="1">
    <citation type="journal article" date="2019" name="Int. J. Syst. Evol. Microbiol.">
        <title>The Global Catalogue of Microorganisms (GCM) 10K type strain sequencing project: providing services to taxonomists for standard genome sequencing and annotation.</title>
        <authorList>
            <consortium name="The Broad Institute Genomics Platform"/>
            <consortium name="The Broad Institute Genome Sequencing Center for Infectious Disease"/>
            <person name="Wu L."/>
            <person name="Ma J."/>
        </authorList>
    </citation>
    <scope>NUCLEOTIDE SEQUENCE [LARGE SCALE GENOMIC DNA]</scope>
    <source>
        <strain evidence="3">JCM 16949</strain>
    </source>
</reference>
<evidence type="ECO:0000313" key="2">
    <source>
        <dbReference type="EMBL" id="GAA3745725.1"/>
    </source>
</evidence>
<keyword evidence="1" id="KW-0472">Membrane</keyword>
<name>A0ABP7FTF5_9MICO</name>
<protein>
    <recommendedName>
        <fullName evidence="4">ABC transporter permease</fullName>
    </recommendedName>
</protein>
<keyword evidence="1" id="KW-0812">Transmembrane</keyword>
<sequence length="70" mass="7296">MSVLEDESGSAGRSSELFGLLPEEIEVLSLAASGKASLRIRRQLAASFAPLAVLILVFTACATSVFVDLA</sequence>
<evidence type="ECO:0008006" key="4">
    <source>
        <dbReference type="Google" id="ProtNLM"/>
    </source>
</evidence>
<evidence type="ECO:0000313" key="3">
    <source>
        <dbReference type="Proteomes" id="UP001501004"/>
    </source>
</evidence>
<dbReference type="EMBL" id="BAABAE010000003">
    <property type="protein sequence ID" value="GAA3745725.1"/>
    <property type="molecule type" value="Genomic_DNA"/>
</dbReference>
<dbReference type="RefSeq" id="WP_344756543.1">
    <property type="nucleotide sequence ID" value="NZ_BAABAE010000003.1"/>
</dbReference>
<keyword evidence="3" id="KW-1185">Reference proteome</keyword>
<proteinExistence type="predicted"/>